<protein>
    <submittedName>
        <fullName evidence="2">Uncharacterized protein</fullName>
    </submittedName>
</protein>
<dbReference type="RefSeq" id="XP_016747514.2">
    <property type="nucleotide sequence ID" value="XM_016892025.2"/>
</dbReference>
<dbReference type="KEGG" id="ghi:107956324"/>
<dbReference type="Proteomes" id="UP000818029">
    <property type="component" value="Chromosome A07"/>
</dbReference>
<reference evidence="1" key="1">
    <citation type="journal article" date="2020" name="Nat. Genet.">
        <title>Genomic diversifications of five Gossypium allopolyploid species and their impact on cotton improvement.</title>
        <authorList>
            <person name="Chen Z.J."/>
            <person name="Sreedasyam A."/>
            <person name="Ando A."/>
            <person name="Song Q."/>
            <person name="De Santiago L.M."/>
            <person name="Hulse-Kemp A.M."/>
            <person name="Ding M."/>
            <person name="Ye W."/>
            <person name="Kirkbride R.C."/>
            <person name="Jenkins J."/>
            <person name="Plott C."/>
            <person name="Lovell J."/>
            <person name="Lin Y.M."/>
            <person name="Vaughn R."/>
            <person name="Liu B."/>
            <person name="Simpson S."/>
            <person name="Scheffler B.E."/>
            <person name="Wen L."/>
            <person name="Saski C.A."/>
            <person name="Grover C.E."/>
            <person name="Hu G."/>
            <person name="Conover J.L."/>
            <person name="Carlson J.W."/>
            <person name="Shu S."/>
            <person name="Boston L.B."/>
            <person name="Williams M."/>
            <person name="Peterson D.G."/>
            <person name="McGee K."/>
            <person name="Jones D.C."/>
            <person name="Wendel J.F."/>
            <person name="Stelly D.M."/>
            <person name="Grimwood J."/>
            <person name="Schmutz J."/>
        </authorList>
    </citation>
    <scope>NUCLEOTIDE SEQUENCE [LARGE SCALE GENOMIC DNA]</scope>
    <source>
        <strain evidence="1">cv. TM-1</strain>
    </source>
</reference>
<sequence>MAETEDKVRLIRDRLKPTSDRQKSYADLKSREIEYEVEDHVFLKLGLPPKLDRILNIFLVSMLRLYRSDPSHVIPVEEIELRLDLSFEEELIQILDHEVNILRRKSIPLVKLLWQNHGSKKVT</sequence>
<name>A0A1U8PB69_GOSHI</name>
<dbReference type="PANTHER" id="PTHR46148:SF44">
    <property type="entry name" value="GAG-POL POLYPROTEIN"/>
    <property type="match status" value="1"/>
</dbReference>
<organism evidence="1 2">
    <name type="scientific">Gossypium hirsutum</name>
    <name type="common">Upland cotton</name>
    <name type="synonym">Gossypium mexicanum</name>
    <dbReference type="NCBI Taxonomy" id="3635"/>
    <lineage>
        <taxon>Eukaryota</taxon>
        <taxon>Viridiplantae</taxon>
        <taxon>Streptophyta</taxon>
        <taxon>Embryophyta</taxon>
        <taxon>Tracheophyta</taxon>
        <taxon>Spermatophyta</taxon>
        <taxon>Magnoliopsida</taxon>
        <taxon>eudicotyledons</taxon>
        <taxon>Gunneridae</taxon>
        <taxon>Pentapetalae</taxon>
        <taxon>rosids</taxon>
        <taxon>malvids</taxon>
        <taxon>Malvales</taxon>
        <taxon>Malvaceae</taxon>
        <taxon>Malvoideae</taxon>
        <taxon>Gossypium</taxon>
    </lineage>
</organism>
<evidence type="ECO:0000313" key="1">
    <source>
        <dbReference type="Proteomes" id="UP000818029"/>
    </source>
</evidence>
<dbReference type="PaxDb" id="3635-A0A1U8PB69"/>
<accession>A0A1U8PB69</accession>
<evidence type="ECO:0000313" key="2">
    <source>
        <dbReference type="RefSeq" id="XP_016747514.2"/>
    </source>
</evidence>
<dbReference type="PANTHER" id="PTHR46148">
    <property type="entry name" value="CHROMO DOMAIN-CONTAINING PROTEIN"/>
    <property type="match status" value="1"/>
</dbReference>
<gene>
    <name evidence="2" type="primary">LOC107956324</name>
</gene>
<keyword evidence="1" id="KW-1185">Reference proteome</keyword>
<dbReference type="GeneID" id="107956324"/>
<proteinExistence type="predicted"/>
<dbReference type="AlphaFoldDB" id="A0A1U8PB69"/>
<reference evidence="2" key="2">
    <citation type="submission" date="2025-08" db="UniProtKB">
        <authorList>
            <consortium name="RefSeq"/>
        </authorList>
    </citation>
    <scope>IDENTIFICATION</scope>
</reference>